<feature type="transmembrane region" description="Helical" evidence="2">
    <location>
        <begin position="170"/>
        <end position="201"/>
    </location>
</feature>
<keyword evidence="2" id="KW-0472">Membrane</keyword>
<protein>
    <submittedName>
        <fullName evidence="3">Uncharacterized protein</fullName>
    </submittedName>
</protein>
<name>A0AAW9KKX1_9ACTO</name>
<dbReference type="RefSeq" id="WP_075392234.1">
    <property type="nucleotide sequence ID" value="NZ_JAXBCZ010000001.1"/>
</dbReference>
<dbReference type="EMBL" id="JAXBCZ010000001">
    <property type="protein sequence ID" value="MEA1305066.1"/>
    <property type="molecule type" value="Genomic_DNA"/>
</dbReference>
<gene>
    <name evidence="3" type="ORF">QU665_08315</name>
</gene>
<sequence length="264" mass="28415">MKNEISFQQLRTPIAAALTVILNSMFALPSDARLTDLSKVENPLILASILLIFPLVIWNHPPSLAASGATLLILSVLAHSRDDTMGDFEDSARPLWFTAGLLLGSALAFVARKHVRSTLSKVSGWRYILHPARLAEALIGIGVVLVLFRPSNPQFVHVEHADTATSEGSLLFWLTAGVFITLLAAVSPTASIISLAAVVWFHGVNEHSAFPTTGTVSVLFVLVLVSISPLFVLHDRPTQETADSDTGADDADANLTSRTEVPHR</sequence>
<feature type="compositionally biased region" description="Acidic residues" evidence="1">
    <location>
        <begin position="242"/>
        <end position="252"/>
    </location>
</feature>
<keyword evidence="2" id="KW-0812">Transmembrane</keyword>
<evidence type="ECO:0000313" key="3">
    <source>
        <dbReference type="EMBL" id="MEA1305066.1"/>
    </source>
</evidence>
<proteinExistence type="predicted"/>
<accession>A0AAW9KKX1</accession>
<feature type="region of interest" description="Disordered" evidence="1">
    <location>
        <begin position="239"/>
        <end position="264"/>
    </location>
</feature>
<comment type="caution">
    <text evidence="3">The sequence shown here is derived from an EMBL/GenBank/DDBJ whole genome shotgun (WGS) entry which is preliminary data.</text>
</comment>
<reference evidence="3 4" key="1">
    <citation type="submission" date="2023-06" db="EMBL/GenBank/DDBJ databases">
        <title>Actinomyces orist ORNL 0101 HMT-893 genome.</title>
        <authorList>
            <person name="Johnston C.D."/>
            <person name="Chen T."/>
            <person name="Dewhirst F.E."/>
        </authorList>
    </citation>
    <scope>NUCLEOTIDE SEQUENCE [LARGE SCALE GENOMIC DNA]</scope>
    <source>
        <strain evidence="3 4">ORNL 0101</strain>
    </source>
</reference>
<dbReference type="Proteomes" id="UP001289581">
    <property type="component" value="Unassembled WGS sequence"/>
</dbReference>
<feature type="transmembrane region" description="Helical" evidence="2">
    <location>
        <begin position="12"/>
        <end position="28"/>
    </location>
</feature>
<feature type="transmembrane region" description="Helical" evidence="2">
    <location>
        <begin position="213"/>
        <end position="233"/>
    </location>
</feature>
<feature type="transmembrane region" description="Helical" evidence="2">
    <location>
        <begin position="40"/>
        <end position="57"/>
    </location>
</feature>
<keyword evidence="4" id="KW-1185">Reference proteome</keyword>
<feature type="compositionally biased region" description="Polar residues" evidence="1">
    <location>
        <begin position="254"/>
        <end position="264"/>
    </location>
</feature>
<organism evidence="3 4">
    <name type="scientific">Actinomyces oris</name>
    <dbReference type="NCBI Taxonomy" id="544580"/>
    <lineage>
        <taxon>Bacteria</taxon>
        <taxon>Bacillati</taxon>
        <taxon>Actinomycetota</taxon>
        <taxon>Actinomycetes</taxon>
        <taxon>Actinomycetales</taxon>
        <taxon>Actinomycetaceae</taxon>
        <taxon>Actinomyces</taxon>
    </lineage>
</organism>
<keyword evidence="2" id="KW-1133">Transmembrane helix</keyword>
<evidence type="ECO:0000256" key="1">
    <source>
        <dbReference type="SAM" id="MobiDB-lite"/>
    </source>
</evidence>
<dbReference type="AlphaFoldDB" id="A0AAW9KKX1"/>
<evidence type="ECO:0000313" key="4">
    <source>
        <dbReference type="Proteomes" id="UP001289581"/>
    </source>
</evidence>
<evidence type="ECO:0000256" key="2">
    <source>
        <dbReference type="SAM" id="Phobius"/>
    </source>
</evidence>
<feature type="transmembrane region" description="Helical" evidence="2">
    <location>
        <begin position="132"/>
        <end position="150"/>
    </location>
</feature>
<feature type="transmembrane region" description="Helical" evidence="2">
    <location>
        <begin position="93"/>
        <end position="111"/>
    </location>
</feature>